<dbReference type="CDD" id="cd10549">
    <property type="entry name" value="MtMvhB_like"/>
    <property type="match status" value="1"/>
</dbReference>
<keyword evidence="9 10" id="KW-0472">Membrane</keyword>
<keyword evidence="7 10" id="KW-0408">Iron</keyword>
<dbReference type="HAMAP" id="MF_00463">
    <property type="entry name" value="RsxB_RnfB"/>
    <property type="match status" value="1"/>
</dbReference>
<evidence type="ECO:0000313" key="14">
    <source>
        <dbReference type="Proteomes" id="UP000092714"/>
    </source>
</evidence>
<keyword evidence="14" id="KW-1185">Reference proteome</keyword>
<keyword evidence="5 10" id="KW-1278">Translocase</keyword>
<feature type="binding site" evidence="10">
    <location>
        <position position="151"/>
    </location>
    <ligand>
        <name>[4Fe-4S] cluster</name>
        <dbReference type="ChEBI" id="CHEBI:49883"/>
        <label>3</label>
    </ligand>
</feature>
<feature type="region of interest" description="Hydrophobic" evidence="10">
    <location>
        <begin position="1"/>
        <end position="25"/>
    </location>
</feature>
<feature type="binding site" evidence="10">
    <location>
        <position position="73"/>
    </location>
    <ligand>
        <name>[4Fe-4S] cluster</name>
        <dbReference type="ChEBI" id="CHEBI:49883"/>
        <label>1</label>
    </ligand>
</feature>
<keyword evidence="2 10" id="KW-0004">4Fe-4S</keyword>
<proteinExistence type="inferred from homology"/>
<evidence type="ECO:0000313" key="13">
    <source>
        <dbReference type="EMBL" id="OBY11118.1"/>
    </source>
</evidence>
<comment type="subcellular location">
    <subcellularLocation>
        <location evidence="10">Cell membrane</location>
    </subcellularLocation>
</comment>
<dbReference type="PANTHER" id="PTHR43560:SF1">
    <property type="entry name" value="ION-TRANSLOCATING OXIDOREDUCTASE COMPLEX SUBUNIT B"/>
    <property type="match status" value="1"/>
</dbReference>
<sequence length="264" mass="27270">MGILYAALSLGALGLVFGILLGFASKKFEVKVDPKIPKLRECLPSANCGGCGYAGCDAYAEAVASGDAKPNLCSVGGAPVAEALGEVLGVSVETGAKMTAFVKCAGNCEKAKQNYEYEGVTNCLEASLLVGGGAKKCSYGCLGLASCVNVCEFDALHIVDGIAKVDKEKCTMCGACIDICPMGLIEAVPYDKKVRVACNSQDAGKDVRNACSAGCIGCKICEKNCPKGAVKVDGFLAKVDYENCVNCKICTTKCPTKAISFLES</sequence>
<feature type="binding site" evidence="10">
    <location>
        <position position="180"/>
    </location>
    <ligand>
        <name>[4Fe-4S] cluster</name>
        <dbReference type="ChEBI" id="CHEBI:49883"/>
        <label>2</label>
    </ligand>
</feature>
<feature type="binding site" evidence="10">
    <location>
        <position position="48"/>
    </location>
    <ligand>
        <name>[4Fe-4S] cluster</name>
        <dbReference type="ChEBI" id="CHEBI:49883"/>
        <label>1</label>
    </ligand>
</feature>
<dbReference type="GeneID" id="42775222"/>
<evidence type="ECO:0000256" key="3">
    <source>
        <dbReference type="ARBA" id="ARBA00022723"/>
    </source>
</evidence>
<evidence type="ECO:0000259" key="11">
    <source>
        <dbReference type="PROSITE" id="PS51379"/>
    </source>
</evidence>
<feature type="domain" description="4Fe-4S ferredoxin-type" evidence="11">
    <location>
        <begin position="235"/>
        <end position="264"/>
    </location>
</feature>
<evidence type="ECO:0000256" key="4">
    <source>
        <dbReference type="ARBA" id="ARBA00022737"/>
    </source>
</evidence>
<keyword evidence="1 10" id="KW-0813">Transport</keyword>
<dbReference type="Pfam" id="PF12838">
    <property type="entry name" value="Fer4_7"/>
    <property type="match status" value="1"/>
</dbReference>
<feature type="domain" description="4Fe-4S ferredoxin-type" evidence="11">
    <location>
        <begin position="161"/>
        <end position="190"/>
    </location>
</feature>
<evidence type="ECO:0000256" key="8">
    <source>
        <dbReference type="ARBA" id="ARBA00023014"/>
    </source>
</evidence>
<dbReference type="RefSeq" id="WP_027097386.1">
    <property type="nucleotide sequence ID" value="NZ_CABHIH010000005.1"/>
</dbReference>
<evidence type="ECO:0000256" key="1">
    <source>
        <dbReference type="ARBA" id="ARBA00022448"/>
    </source>
</evidence>
<dbReference type="PROSITE" id="PS00198">
    <property type="entry name" value="4FE4S_FER_1"/>
    <property type="match status" value="2"/>
</dbReference>
<evidence type="ECO:0000256" key="2">
    <source>
        <dbReference type="ARBA" id="ARBA00022485"/>
    </source>
</evidence>
<feature type="binding site" evidence="10">
    <location>
        <position position="137"/>
    </location>
    <ligand>
        <name>[4Fe-4S] cluster</name>
        <dbReference type="ChEBI" id="CHEBI:49883"/>
        <label>2</label>
    </ligand>
</feature>
<dbReference type="EMBL" id="MAPZ01000016">
    <property type="protein sequence ID" value="OBY11118.1"/>
    <property type="molecule type" value="Genomic_DNA"/>
</dbReference>
<feature type="binding site" evidence="10">
    <location>
        <position position="170"/>
    </location>
    <ligand>
        <name>[4Fe-4S] cluster</name>
        <dbReference type="ChEBI" id="CHEBI:49883"/>
        <label>3</label>
    </ligand>
</feature>
<dbReference type="InterPro" id="IPR017900">
    <property type="entry name" value="4Fe4S_Fe_S_CS"/>
</dbReference>
<feature type="binding site" evidence="10">
    <location>
        <position position="141"/>
    </location>
    <ligand>
        <name>[4Fe-4S] cluster</name>
        <dbReference type="ChEBI" id="CHEBI:49883"/>
        <label>2</label>
    </ligand>
</feature>
<dbReference type="EC" id="7.-.-.-" evidence="10"/>
<dbReference type="InterPro" id="IPR010207">
    <property type="entry name" value="Elect_transpt_cplx_RnfB/RsxB"/>
</dbReference>
<dbReference type="Pfam" id="PF04060">
    <property type="entry name" value="FeS"/>
    <property type="match status" value="1"/>
</dbReference>
<comment type="caution">
    <text evidence="10">Lacks conserved residue(s) required for the propagation of feature annotation.</text>
</comment>
<gene>
    <name evidence="10" type="primary">rnfB</name>
    <name evidence="13" type="ORF">CP373A1_06375</name>
</gene>
<evidence type="ECO:0000259" key="12">
    <source>
        <dbReference type="PROSITE" id="PS51656"/>
    </source>
</evidence>
<dbReference type="SUPFAM" id="SSF54862">
    <property type="entry name" value="4Fe-4S ferredoxins"/>
    <property type="match status" value="1"/>
</dbReference>
<feature type="domain" description="4Fe-4S ferredoxin-type" evidence="11">
    <location>
        <begin position="204"/>
        <end position="234"/>
    </location>
</feature>
<keyword evidence="4 10" id="KW-0677">Repeat</keyword>
<evidence type="ECO:0000256" key="10">
    <source>
        <dbReference type="HAMAP-Rule" id="MF_00463"/>
    </source>
</evidence>
<dbReference type="Proteomes" id="UP000092714">
    <property type="component" value="Unassembled WGS sequence"/>
</dbReference>
<reference evidence="13 14" key="1">
    <citation type="submission" date="2016-06" db="EMBL/GenBank/DDBJ databases">
        <authorList>
            <person name="Kjaerup R.B."/>
            <person name="Dalgaard T.S."/>
            <person name="Juul-Madsen H.R."/>
        </authorList>
    </citation>
    <scope>NUCLEOTIDE SEQUENCE [LARGE SCALE GENOMIC DNA]</scope>
    <source>
        <strain evidence="13 14">373-A1</strain>
    </source>
</reference>
<dbReference type="GO" id="GO:0005886">
    <property type="term" value="C:plasma membrane"/>
    <property type="evidence" value="ECO:0007669"/>
    <property type="project" value="UniProtKB-SubCell"/>
</dbReference>
<dbReference type="PROSITE" id="PS51379">
    <property type="entry name" value="4FE4S_FER_2"/>
    <property type="match status" value="3"/>
</dbReference>
<comment type="caution">
    <text evidence="13">The sequence shown here is derived from an EMBL/GenBank/DDBJ whole genome shotgun (WGS) entry which is preliminary data.</text>
</comment>
<dbReference type="PANTHER" id="PTHR43560">
    <property type="entry name" value="ION-TRANSLOCATING OXIDOREDUCTASE COMPLEX SUBUNIT B"/>
    <property type="match status" value="1"/>
</dbReference>
<dbReference type="NCBIfam" id="TIGR01944">
    <property type="entry name" value="rnfB"/>
    <property type="match status" value="1"/>
</dbReference>
<keyword evidence="3 10" id="KW-0479">Metal-binding</keyword>
<feature type="binding site" evidence="10">
    <location>
        <position position="56"/>
    </location>
    <ligand>
        <name>[4Fe-4S] cluster</name>
        <dbReference type="ChEBI" id="CHEBI:49883"/>
        <label>1</label>
    </ligand>
</feature>
<evidence type="ECO:0000256" key="6">
    <source>
        <dbReference type="ARBA" id="ARBA00022982"/>
    </source>
</evidence>
<dbReference type="Gene3D" id="3.30.70.20">
    <property type="match status" value="2"/>
</dbReference>
<comment type="function">
    <text evidence="10">Part of a membrane-bound complex that couples electron transfer with translocation of ions across the membrane.</text>
</comment>
<dbReference type="InterPro" id="IPR007202">
    <property type="entry name" value="4Fe-4S_dom"/>
</dbReference>
<dbReference type="eggNOG" id="COG2878">
    <property type="taxonomic scope" value="Bacteria"/>
</dbReference>
<dbReference type="GO" id="GO:0051539">
    <property type="term" value="F:4 iron, 4 sulfur cluster binding"/>
    <property type="evidence" value="ECO:0007669"/>
    <property type="project" value="UniProtKB-UniRule"/>
</dbReference>
<dbReference type="AlphaFoldDB" id="A0A174WDR8"/>
<evidence type="ECO:0000256" key="9">
    <source>
        <dbReference type="ARBA" id="ARBA00023136"/>
    </source>
</evidence>
<dbReference type="Pfam" id="PF00037">
    <property type="entry name" value="Fer4"/>
    <property type="match status" value="1"/>
</dbReference>
<keyword evidence="8 10" id="KW-0411">Iron-sulfur</keyword>
<feature type="binding site" evidence="10">
    <location>
        <position position="173"/>
    </location>
    <ligand>
        <name>[4Fe-4S] cluster</name>
        <dbReference type="ChEBI" id="CHEBI:49883"/>
        <label>3</label>
    </ligand>
</feature>
<dbReference type="GO" id="GO:0046872">
    <property type="term" value="F:metal ion binding"/>
    <property type="evidence" value="ECO:0007669"/>
    <property type="project" value="UniProtKB-KW"/>
</dbReference>
<feature type="binding site" evidence="10">
    <location>
        <position position="51"/>
    </location>
    <ligand>
        <name>[4Fe-4S] cluster</name>
        <dbReference type="ChEBI" id="CHEBI:49883"/>
        <label>1</label>
    </ligand>
</feature>
<evidence type="ECO:0000256" key="5">
    <source>
        <dbReference type="ARBA" id="ARBA00022967"/>
    </source>
</evidence>
<protein>
    <recommendedName>
        <fullName evidence="10">Ion-translocating oxidoreductase complex subunit B</fullName>
        <ecNumber evidence="10">7.-.-.-</ecNumber>
    </recommendedName>
    <alternativeName>
        <fullName evidence="10">Rnf electron transport complex subunit B</fullName>
    </alternativeName>
</protein>
<comment type="similarity">
    <text evidence="10">Belongs to the 4Fe4S bacterial-type ferredoxin family. RnfB subfamily.</text>
</comment>
<name>A0A174WDR8_9CLOT</name>
<dbReference type="GO" id="GO:0022900">
    <property type="term" value="P:electron transport chain"/>
    <property type="evidence" value="ECO:0007669"/>
    <property type="project" value="UniProtKB-UniRule"/>
</dbReference>
<dbReference type="InterPro" id="IPR017896">
    <property type="entry name" value="4Fe4S_Fe-S-bd"/>
</dbReference>
<feature type="binding site" evidence="10">
    <location>
        <position position="176"/>
    </location>
    <ligand>
        <name>[4Fe-4S] cluster</name>
        <dbReference type="ChEBI" id="CHEBI:49883"/>
        <label>3</label>
    </ligand>
</feature>
<accession>A0A174WDR8</accession>
<comment type="subunit">
    <text evidence="10">The complex is composed of six subunits: RnfA, RnfB, RnfC, RnfD, RnfE and RnfG.</text>
</comment>
<comment type="cofactor">
    <cofactor evidence="10">
        <name>[4Fe-4S] cluster</name>
        <dbReference type="ChEBI" id="CHEBI:49883"/>
    </cofactor>
    <text evidence="10">Binds 3 [4Fe-4S] clusters.</text>
</comment>
<dbReference type="GO" id="GO:0009055">
    <property type="term" value="F:electron transfer activity"/>
    <property type="evidence" value="ECO:0007669"/>
    <property type="project" value="InterPro"/>
</dbReference>
<keyword evidence="6 10" id="KW-0249">Electron transport</keyword>
<dbReference type="InterPro" id="IPR050395">
    <property type="entry name" value="4Fe4S_Ferredoxin_RnfB"/>
</dbReference>
<feature type="binding site" evidence="10">
    <location>
        <position position="147"/>
    </location>
    <ligand>
        <name>[4Fe-4S] cluster</name>
        <dbReference type="ChEBI" id="CHEBI:49883"/>
        <label>2</label>
    </ligand>
</feature>
<feature type="domain" description="4Fe-4S" evidence="12">
    <location>
        <begin position="31"/>
        <end position="90"/>
    </location>
</feature>
<dbReference type="OrthoDB" id="9789936at2"/>
<keyword evidence="10" id="KW-1003">Cell membrane</keyword>
<dbReference type="eggNOG" id="COG2768">
    <property type="taxonomic scope" value="Bacteria"/>
</dbReference>
<dbReference type="Gene3D" id="1.10.15.40">
    <property type="entry name" value="Electron transport complex subunit B, putative Fe-S cluster"/>
    <property type="match status" value="1"/>
</dbReference>
<evidence type="ECO:0000256" key="7">
    <source>
        <dbReference type="ARBA" id="ARBA00023004"/>
    </source>
</evidence>
<organism evidence="13 14">
    <name type="scientific">Clostridium paraputrificum</name>
    <dbReference type="NCBI Taxonomy" id="29363"/>
    <lineage>
        <taxon>Bacteria</taxon>
        <taxon>Bacillati</taxon>
        <taxon>Bacillota</taxon>
        <taxon>Clostridia</taxon>
        <taxon>Eubacteriales</taxon>
        <taxon>Clostridiaceae</taxon>
        <taxon>Clostridium</taxon>
    </lineage>
</organism>
<dbReference type="PROSITE" id="PS51656">
    <property type="entry name" value="4FE4S"/>
    <property type="match status" value="1"/>
</dbReference>